<reference evidence="1" key="1">
    <citation type="submission" date="2023-04" db="EMBL/GenBank/DDBJ databases">
        <title>A chromosome-level genome assembly of the parasitoid wasp Eretmocerus hayati.</title>
        <authorList>
            <person name="Zhong Y."/>
            <person name="Liu S."/>
            <person name="Liu Y."/>
        </authorList>
    </citation>
    <scope>NUCLEOTIDE SEQUENCE</scope>
    <source>
        <strain evidence="1">ZJU_SS_LIU_2023</strain>
    </source>
</reference>
<sequence length="233" mass="27031">MKTKSHSDDRPLYIITFASSVDIREVRQTRCIYNVMVKWDKYRNPRRVTQCHNCQQYGHGSMNCHREPRCLFCAGKHTTKTCTQSEEEKEKPTCANCAKGHRANNRECESYKSRLLLIEKSKEQATRQRDGARRKVPTQADFPRPSWDRQQSSADRAPTWTARANKNISASNTTSTANIEEFAEVAELIKKIRQLCNVSKMLGILRNLFARLQNCQTEQEQLAIFLECFNYES</sequence>
<comment type="caution">
    <text evidence="1">The sequence shown here is derived from an EMBL/GenBank/DDBJ whole genome shotgun (WGS) entry which is preliminary data.</text>
</comment>
<protein>
    <submittedName>
        <fullName evidence="1">Uncharacterized protein</fullName>
    </submittedName>
</protein>
<proteinExistence type="predicted"/>
<keyword evidence="2" id="KW-1185">Reference proteome</keyword>
<gene>
    <name evidence="1" type="ORF">QAD02_018758</name>
</gene>
<dbReference type="Proteomes" id="UP001239111">
    <property type="component" value="Chromosome 1"/>
</dbReference>
<accession>A0ACC2PIW5</accession>
<organism evidence="1 2">
    <name type="scientific">Eretmocerus hayati</name>
    <dbReference type="NCBI Taxonomy" id="131215"/>
    <lineage>
        <taxon>Eukaryota</taxon>
        <taxon>Metazoa</taxon>
        <taxon>Ecdysozoa</taxon>
        <taxon>Arthropoda</taxon>
        <taxon>Hexapoda</taxon>
        <taxon>Insecta</taxon>
        <taxon>Pterygota</taxon>
        <taxon>Neoptera</taxon>
        <taxon>Endopterygota</taxon>
        <taxon>Hymenoptera</taxon>
        <taxon>Apocrita</taxon>
        <taxon>Proctotrupomorpha</taxon>
        <taxon>Chalcidoidea</taxon>
        <taxon>Aphelinidae</taxon>
        <taxon>Aphelininae</taxon>
        <taxon>Eretmocerus</taxon>
    </lineage>
</organism>
<evidence type="ECO:0000313" key="2">
    <source>
        <dbReference type="Proteomes" id="UP001239111"/>
    </source>
</evidence>
<name>A0ACC2PIW5_9HYME</name>
<evidence type="ECO:0000313" key="1">
    <source>
        <dbReference type="EMBL" id="KAJ8682966.1"/>
    </source>
</evidence>
<dbReference type="EMBL" id="CM056741">
    <property type="protein sequence ID" value="KAJ8682966.1"/>
    <property type="molecule type" value="Genomic_DNA"/>
</dbReference>